<comment type="caution">
    <text evidence="4">The sequence shown here is derived from an EMBL/GenBank/DDBJ whole genome shotgun (WGS) entry which is preliminary data.</text>
</comment>
<keyword evidence="5" id="KW-1185">Reference proteome</keyword>
<gene>
    <name evidence="4" type="ORF">OVY01_00405</name>
</gene>
<protein>
    <submittedName>
        <fullName evidence="4">ABC transporter substrate-binding protein</fullName>
    </submittedName>
</protein>
<dbReference type="InterPro" id="IPR039424">
    <property type="entry name" value="SBP_5"/>
</dbReference>
<evidence type="ECO:0000256" key="1">
    <source>
        <dbReference type="ARBA" id="ARBA00005695"/>
    </source>
</evidence>
<keyword evidence="2" id="KW-0732">Signal</keyword>
<dbReference type="PANTHER" id="PTHR30290">
    <property type="entry name" value="PERIPLASMIC BINDING COMPONENT OF ABC TRANSPORTER"/>
    <property type="match status" value="1"/>
</dbReference>
<evidence type="ECO:0000313" key="5">
    <source>
        <dbReference type="Proteomes" id="UP001082899"/>
    </source>
</evidence>
<evidence type="ECO:0000313" key="4">
    <source>
        <dbReference type="EMBL" id="MCY0385724.1"/>
    </source>
</evidence>
<evidence type="ECO:0000256" key="2">
    <source>
        <dbReference type="ARBA" id="ARBA00022729"/>
    </source>
</evidence>
<evidence type="ECO:0000259" key="3">
    <source>
        <dbReference type="Pfam" id="PF00496"/>
    </source>
</evidence>
<dbReference type="InterPro" id="IPR000914">
    <property type="entry name" value="SBP_5_dom"/>
</dbReference>
<name>A0ABT3ZGS1_9BURK</name>
<organism evidence="4 5">
    <name type="scientific">Robbsia betulipollinis</name>
    <dbReference type="NCBI Taxonomy" id="2981849"/>
    <lineage>
        <taxon>Bacteria</taxon>
        <taxon>Pseudomonadati</taxon>
        <taxon>Pseudomonadota</taxon>
        <taxon>Betaproteobacteria</taxon>
        <taxon>Burkholderiales</taxon>
        <taxon>Burkholderiaceae</taxon>
        <taxon>Robbsia</taxon>
    </lineage>
</organism>
<dbReference type="RefSeq" id="WP_267844847.1">
    <property type="nucleotide sequence ID" value="NZ_JAPMXC010000001.1"/>
</dbReference>
<accession>A0ABT3ZGS1</accession>
<reference evidence="4" key="1">
    <citation type="submission" date="2022-11" db="EMBL/GenBank/DDBJ databases">
        <title>Robbsia betulipollinis sp. nov., isolated from pollen of birch (Betula pendula).</title>
        <authorList>
            <person name="Shi H."/>
            <person name="Ambika Manirajan B."/>
            <person name="Ratering S."/>
            <person name="Geissler-Plaum R."/>
            <person name="Schnell S."/>
        </authorList>
    </citation>
    <scope>NUCLEOTIDE SEQUENCE</scope>
    <source>
        <strain evidence="4">Bb-Pol-6</strain>
    </source>
</reference>
<dbReference type="Pfam" id="PF00496">
    <property type="entry name" value="SBP_bac_5"/>
    <property type="match status" value="1"/>
</dbReference>
<proteinExistence type="inferred from homology"/>
<comment type="similarity">
    <text evidence="1">Belongs to the bacterial solute-binding protein 5 family.</text>
</comment>
<dbReference type="Gene3D" id="3.40.190.10">
    <property type="entry name" value="Periplasmic binding protein-like II"/>
    <property type="match status" value="1"/>
</dbReference>
<dbReference type="EMBL" id="JAPMXC010000001">
    <property type="protein sequence ID" value="MCY0385724.1"/>
    <property type="molecule type" value="Genomic_DNA"/>
</dbReference>
<feature type="domain" description="Solute-binding protein family 5" evidence="3">
    <location>
        <begin position="76"/>
        <end position="432"/>
    </location>
</feature>
<dbReference type="CDD" id="cd08517">
    <property type="entry name" value="PBP2_NikA_DppA_OppA_like_13"/>
    <property type="match status" value="1"/>
</dbReference>
<dbReference type="PANTHER" id="PTHR30290:SF38">
    <property type="entry name" value="D,D-DIPEPTIDE-BINDING PERIPLASMIC PROTEIN DDPA-RELATED"/>
    <property type="match status" value="1"/>
</dbReference>
<dbReference type="PIRSF" id="PIRSF002741">
    <property type="entry name" value="MppA"/>
    <property type="match status" value="1"/>
</dbReference>
<sequence length="521" mass="57755">MKRRDFIQRGAAVAGLTIAGVPLHLFAAGRKGGVINAVVQPEPPGLMIGITQNGPTQLIAGNIYEGLLRYDEKLDPHPSLATSWSSNPAGTVYTFKLKPNVLWHDGRPFSADDVVFSADVFLRKTHARLRASLEAVDSIKALDPLTVQFTLKYAFGPFLSLFETGTMPMVPKHIYENTDFLNNPANAHPIGTGPLKFKEWVKGSYIQLVANDRYHEPGLPLVDSVYFHVIPDAASRAAAFESGKVDIVPGGAVEFFDVARLAKLPGVQVTTKGWEFFAPQSWLWLNNRTKPMDDARFRQAVLYALDRNAMAKVAWFGYAKVATGPVNSQVKYYSSDVKPYPRDVVKAKQLAADAGYKGQTLRLLPLPYGETWQRLAEMTRQNLAQAGIKVELVPTDVAGWNQRCNEWDYDIAFTYMYQYGDPALGVARNYTSENIAKGSPFNNVEGYRNPKVDALFAAGAREHDPARRQAIYAQVQKILVDEAPVAWLHEINFPTLYRTKIHDPISSGIGLNDGLGRAWVS</sequence>
<dbReference type="InterPro" id="IPR030678">
    <property type="entry name" value="Peptide/Ni-bd"/>
</dbReference>
<dbReference type="Gene3D" id="3.10.105.10">
    <property type="entry name" value="Dipeptide-binding Protein, Domain 3"/>
    <property type="match status" value="1"/>
</dbReference>
<dbReference type="SUPFAM" id="SSF53850">
    <property type="entry name" value="Periplasmic binding protein-like II"/>
    <property type="match status" value="1"/>
</dbReference>
<dbReference type="Proteomes" id="UP001082899">
    <property type="component" value="Unassembled WGS sequence"/>
</dbReference>